<organism evidence="1 2">
    <name type="scientific">Enterococcus cecorum</name>
    <dbReference type="NCBI Taxonomy" id="44008"/>
    <lineage>
        <taxon>Bacteria</taxon>
        <taxon>Bacillati</taxon>
        <taxon>Bacillota</taxon>
        <taxon>Bacilli</taxon>
        <taxon>Lactobacillales</taxon>
        <taxon>Enterococcaceae</taxon>
        <taxon>Enterococcus</taxon>
    </lineage>
</organism>
<accession>A0A7X9NP09</accession>
<name>A0A7X9NP09_9ENTE</name>
<protein>
    <submittedName>
        <fullName evidence="1">Uncharacterized protein</fullName>
    </submittedName>
</protein>
<comment type="caution">
    <text evidence="1">The sequence shown here is derived from an EMBL/GenBank/DDBJ whole genome shotgun (WGS) entry which is preliminary data.</text>
</comment>
<dbReference type="AlphaFoldDB" id="A0A7X9NP09"/>
<sequence length="342" mass="40386">MVNLKDRFDEIVKILSNNSISEQDKYMVINDEIRSVVETINHKLVLHATGHEKEDSSFKWVKSNLFRIPRRISSIVNPRVCANFLFANCDVAENIAKCTHTHFKTDEKDFPIIKNVLEDSSCYRENIRNSSQCYKNARNVQSIFIYPINICYNYGDDLQNLIYYSKETIFEIYEFYNIENLYRTYYFDFNINQFRYIHSNKIVSPNYLKHEALFHLERLPEFGYLFELGRLNLQFAQWFPEIVKENLSKIETELQLNEQTKQNYIRFIMVKLSELGVPVQQTNIETISSFGNSNNGQRNFIVHTDNGETVGIKVSLRRYGATKDKLTFNKELVTKHQLINNL</sequence>
<reference evidence="1 2" key="1">
    <citation type="submission" date="2020-04" db="EMBL/GenBank/DDBJ databases">
        <authorList>
            <person name="Hitch T.C.A."/>
            <person name="Wylensek D."/>
            <person name="Clavel T."/>
        </authorList>
    </citation>
    <scope>NUCLEOTIDE SEQUENCE [LARGE SCALE GENOMIC DNA]</scope>
    <source>
        <strain evidence="1 2">WCA-380-WT-3C</strain>
    </source>
</reference>
<proteinExistence type="predicted"/>
<dbReference type="EMBL" id="JABAFV010000047">
    <property type="protein sequence ID" value="NME50902.1"/>
    <property type="molecule type" value="Genomic_DNA"/>
</dbReference>
<dbReference type="Proteomes" id="UP000588071">
    <property type="component" value="Unassembled WGS sequence"/>
</dbReference>
<evidence type="ECO:0000313" key="2">
    <source>
        <dbReference type="Proteomes" id="UP000588071"/>
    </source>
</evidence>
<gene>
    <name evidence="1" type="ORF">HF857_12120</name>
</gene>
<evidence type="ECO:0000313" key="1">
    <source>
        <dbReference type="EMBL" id="NME50902.1"/>
    </source>
</evidence>
<dbReference type="RefSeq" id="WP_168932093.1">
    <property type="nucleotide sequence ID" value="NZ_JABAFV010000047.1"/>
</dbReference>